<dbReference type="InterPro" id="IPR017900">
    <property type="entry name" value="4Fe4S_Fe_S_CS"/>
</dbReference>
<dbReference type="EMBL" id="NIQC01000010">
    <property type="protein sequence ID" value="OWZ83897.1"/>
    <property type="molecule type" value="Genomic_DNA"/>
</dbReference>
<name>A0A226C0J6_9FIRM</name>
<dbReference type="PANTHER" id="PTHR43034:SF2">
    <property type="entry name" value="ION-TRANSLOCATING OXIDOREDUCTASE COMPLEX SUBUNIT C"/>
    <property type="match status" value="1"/>
</dbReference>
<dbReference type="PROSITE" id="PS51379">
    <property type="entry name" value="4FE4S_FER_2"/>
    <property type="match status" value="2"/>
</dbReference>
<feature type="domain" description="4Fe-4S ferredoxin-type" evidence="9">
    <location>
        <begin position="355"/>
        <end position="386"/>
    </location>
</feature>
<gene>
    <name evidence="8" type="primary">rnfC</name>
    <name evidence="10" type="ORF">CDO51_05785</name>
</gene>
<comment type="similarity">
    <text evidence="8">Belongs to the 4Fe4S bacterial-type ferredoxin family. RnfC subfamily.</text>
</comment>
<dbReference type="InterPro" id="IPR011538">
    <property type="entry name" value="Nuo51_FMN-bd"/>
</dbReference>
<keyword evidence="8" id="KW-1003">Cell membrane</keyword>
<keyword evidence="1 8" id="KW-0813">Transport</keyword>
<evidence type="ECO:0000256" key="1">
    <source>
        <dbReference type="ARBA" id="ARBA00022448"/>
    </source>
</evidence>
<comment type="function">
    <text evidence="8">Part of a membrane-bound complex that couples electron transfer with translocation of ions across the membrane.</text>
</comment>
<dbReference type="SUPFAM" id="SSF46548">
    <property type="entry name" value="alpha-helical ferredoxin"/>
    <property type="match status" value="1"/>
</dbReference>
<dbReference type="InterPro" id="IPR019554">
    <property type="entry name" value="Soluble_ligand-bd"/>
</dbReference>
<keyword evidence="11" id="KW-1185">Reference proteome</keyword>
<dbReference type="InterPro" id="IPR017896">
    <property type="entry name" value="4Fe4S_Fe-S-bd"/>
</dbReference>
<dbReference type="Gene3D" id="3.30.70.20">
    <property type="match status" value="1"/>
</dbReference>
<dbReference type="Proteomes" id="UP000214588">
    <property type="component" value="Unassembled WGS sequence"/>
</dbReference>
<evidence type="ECO:0000256" key="6">
    <source>
        <dbReference type="ARBA" id="ARBA00023004"/>
    </source>
</evidence>
<comment type="subunit">
    <text evidence="8">The complex is composed of six subunits: RnfA, RnfB, RnfC, RnfD, RnfE and RnfG.</text>
</comment>
<feature type="binding site" evidence="8">
    <location>
        <position position="371"/>
    </location>
    <ligand>
        <name>[4Fe-4S] cluster</name>
        <dbReference type="ChEBI" id="CHEBI:49883"/>
        <label>1</label>
    </ligand>
</feature>
<dbReference type="NCBIfam" id="TIGR01945">
    <property type="entry name" value="rnfC"/>
    <property type="match status" value="1"/>
</dbReference>
<accession>A0A226C0J6</accession>
<keyword evidence="8" id="KW-1278">Translocase</keyword>
<comment type="caution">
    <text evidence="10">The sequence shown here is derived from an EMBL/GenBank/DDBJ whole genome shotgun (WGS) entry which is preliminary data.</text>
</comment>
<dbReference type="GO" id="GO:0051539">
    <property type="term" value="F:4 iron, 4 sulfur cluster binding"/>
    <property type="evidence" value="ECO:0007669"/>
    <property type="project" value="UniProtKB-KW"/>
</dbReference>
<dbReference type="NCBIfam" id="NF003454">
    <property type="entry name" value="PRK05035.1"/>
    <property type="match status" value="1"/>
</dbReference>
<reference evidence="10 11" key="1">
    <citation type="submission" date="2017-06" db="EMBL/GenBank/DDBJ databases">
        <title>Draft Genome Sequence of Natranaerobius trueperi halophilic, alkalithermophilic bacteria from soda lakes.</title>
        <authorList>
            <person name="Zhao B."/>
        </authorList>
    </citation>
    <scope>NUCLEOTIDE SEQUENCE [LARGE SCALE GENOMIC DNA]</scope>
    <source>
        <strain evidence="10 11">DSM 18760</strain>
    </source>
</reference>
<organism evidence="10 11">
    <name type="scientific">Natranaerobius trueperi</name>
    <dbReference type="NCBI Taxonomy" id="759412"/>
    <lineage>
        <taxon>Bacteria</taxon>
        <taxon>Bacillati</taxon>
        <taxon>Bacillota</taxon>
        <taxon>Clostridia</taxon>
        <taxon>Natranaerobiales</taxon>
        <taxon>Natranaerobiaceae</taxon>
        <taxon>Natranaerobius</taxon>
    </lineage>
</organism>
<feature type="binding site" evidence="8">
    <location>
        <position position="368"/>
    </location>
    <ligand>
        <name>[4Fe-4S] cluster</name>
        <dbReference type="ChEBI" id="CHEBI:49883"/>
        <label>1</label>
    </ligand>
</feature>
<keyword evidence="2 8" id="KW-0004">4Fe-4S</keyword>
<dbReference type="GO" id="GO:0022900">
    <property type="term" value="P:electron transport chain"/>
    <property type="evidence" value="ECO:0007669"/>
    <property type="project" value="UniProtKB-UniRule"/>
</dbReference>
<dbReference type="GO" id="GO:0046872">
    <property type="term" value="F:metal ion binding"/>
    <property type="evidence" value="ECO:0007669"/>
    <property type="project" value="UniProtKB-KW"/>
</dbReference>
<dbReference type="SUPFAM" id="SSF142019">
    <property type="entry name" value="Nqo1 FMN-binding domain-like"/>
    <property type="match status" value="1"/>
</dbReference>
<comment type="cofactor">
    <cofactor evidence="8">
        <name>[4Fe-4S] cluster</name>
        <dbReference type="ChEBI" id="CHEBI:49883"/>
    </cofactor>
    <text evidence="8">Binds 2 [4Fe-4S] clusters per subunit.</text>
</comment>
<dbReference type="Pfam" id="PF13375">
    <property type="entry name" value="RnfC_N"/>
    <property type="match status" value="1"/>
</dbReference>
<evidence type="ECO:0000256" key="7">
    <source>
        <dbReference type="ARBA" id="ARBA00023014"/>
    </source>
</evidence>
<keyword evidence="4 8" id="KW-0677">Repeat</keyword>
<feature type="binding site" evidence="8">
    <location>
        <position position="375"/>
    </location>
    <ligand>
        <name>[4Fe-4S] cluster</name>
        <dbReference type="ChEBI" id="CHEBI:49883"/>
        <label>2</label>
    </ligand>
</feature>
<keyword evidence="5 8" id="KW-0249">Electron transport</keyword>
<keyword evidence="8" id="KW-0472">Membrane</keyword>
<dbReference type="RefSeq" id="WP_089023357.1">
    <property type="nucleotide sequence ID" value="NZ_NIQC01000010.1"/>
</dbReference>
<dbReference type="GO" id="GO:0005886">
    <property type="term" value="C:plasma membrane"/>
    <property type="evidence" value="ECO:0007669"/>
    <property type="project" value="UniProtKB-SubCell"/>
</dbReference>
<evidence type="ECO:0000256" key="3">
    <source>
        <dbReference type="ARBA" id="ARBA00022723"/>
    </source>
</evidence>
<evidence type="ECO:0000256" key="5">
    <source>
        <dbReference type="ARBA" id="ARBA00022982"/>
    </source>
</evidence>
<keyword evidence="6 8" id="KW-0408">Iron</keyword>
<feature type="binding site" evidence="8">
    <location>
        <position position="410"/>
    </location>
    <ligand>
        <name>[4Fe-4S] cluster</name>
        <dbReference type="ChEBI" id="CHEBI:49883"/>
        <label>2</label>
    </ligand>
</feature>
<dbReference type="InterPro" id="IPR026902">
    <property type="entry name" value="RnfC_N"/>
</dbReference>
<dbReference type="InterPro" id="IPR037225">
    <property type="entry name" value="Nuo51_FMN-bd_sf"/>
</dbReference>
<feature type="binding site" evidence="8">
    <location>
        <position position="407"/>
    </location>
    <ligand>
        <name>[4Fe-4S] cluster</name>
        <dbReference type="ChEBI" id="CHEBI:49883"/>
        <label>2</label>
    </ligand>
</feature>
<dbReference type="HAMAP" id="MF_00461">
    <property type="entry name" value="RsxC_RnfC"/>
    <property type="match status" value="1"/>
</dbReference>
<feature type="binding site" evidence="8">
    <location>
        <position position="414"/>
    </location>
    <ligand>
        <name>[4Fe-4S] cluster</name>
        <dbReference type="ChEBI" id="CHEBI:49883"/>
        <label>1</label>
    </ligand>
</feature>
<dbReference type="GO" id="GO:0009055">
    <property type="term" value="F:electron transfer activity"/>
    <property type="evidence" value="ECO:0007669"/>
    <property type="project" value="InterPro"/>
</dbReference>
<evidence type="ECO:0000256" key="8">
    <source>
        <dbReference type="HAMAP-Rule" id="MF_00461"/>
    </source>
</evidence>
<dbReference type="Pfam" id="PF10531">
    <property type="entry name" value="SLBB"/>
    <property type="match status" value="1"/>
</dbReference>
<evidence type="ECO:0000313" key="10">
    <source>
        <dbReference type="EMBL" id="OWZ83897.1"/>
    </source>
</evidence>
<evidence type="ECO:0000256" key="4">
    <source>
        <dbReference type="ARBA" id="ARBA00022737"/>
    </source>
</evidence>
<dbReference type="OrthoDB" id="9767754at2"/>
<dbReference type="AlphaFoldDB" id="A0A226C0J6"/>
<feature type="domain" description="4Fe-4S ferredoxin-type" evidence="9">
    <location>
        <begin position="395"/>
        <end position="424"/>
    </location>
</feature>
<dbReference type="Pfam" id="PF01512">
    <property type="entry name" value="Complex1_51K"/>
    <property type="match status" value="1"/>
</dbReference>
<evidence type="ECO:0000256" key="2">
    <source>
        <dbReference type="ARBA" id="ARBA00022485"/>
    </source>
</evidence>
<dbReference type="PROSITE" id="PS00198">
    <property type="entry name" value="4FE4S_FER_1"/>
    <property type="match status" value="1"/>
</dbReference>
<dbReference type="InterPro" id="IPR010208">
    <property type="entry name" value="Ion_transpt_RnfC/RsxC"/>
</dbReference>
<evidence type="ECO:0000259" key="9">
    <source>
        <dbReference type="PROSITE" id="PS51379"/>
    </source>
</evidence>
<keyword evidence="3 8" id="KW-0479">Metal-binding</keyword>
<feature type="binding site" evidence="8">
    <location>
        <position position="365"/>
    </location>
    <ligand>
        <name>[4Fe-4S] cluster</name>
        <dbReference type="ChEBI" id="CHEBI:49883"/>
        <label>1</label>
    </ligand>
</feature>
<sequence>MAGETFRGGVEPGHFKYTTEDAVEKMAAPSKVYIPMEQHIGAPCEPVVSKGDKVKLGQKIGGSDSFVSAPIHSSVSGEVVDITEYNHPIGKKAKTIVIESDGQDEADYSGGYDSLDELSSDDIKKIVKEAGIVGMGGATFPTHVKLSPPEDKPIDTVIINGAECEPYLTSDHRMMLEQGEEIVFGLKSIMKAVNCDKGVIGIEDNKKDAIENMKELVKDENNIEVMVFETKYPQGAEKQLITVATGREVPSGGLPMDVGCVVNNVGTAIAISEAIRYNKPSYERVVTVTGPGVNEAGNFKIRVGTLASEVIENCAGMSQNTRKIVMGGPMMGLSQPSPEFPVIKGTSGLLLLTENEVQFFEEKPCISCGRCIDSCPVSLLPNMIAHFTENERLEQAEEYNALDCIECGCCTYICPTKRPLVQYIRMAKGEIMAKRRKN</sequence>
<proteinExistence type="inferred from homology"/>
<keyword evidence="7 8" id="KW-0411">Iron-sulfur</keyword>
<dbReference type="EC" id="7.-.-.-" evidence="8"/>
<dbReference type="PANTHER" id="PTHR43034">
    <property type="entry name" value="ION-TRANSLOCATING OXIDOREDUCTASE COMPLEX SUBUNIT C"/>
    <property type="match status" value="1"/>
</dbReference>
<feature type="binding site" evidence="8">
    <location>
        <position position="404"/>
    </location>
    <ligand>
        <name>[4Fe-4S] cluster</name>
        <dbReference type="ChEBI" id="CHEBI:49883"/>
        <label>2</label>
    </ligand>
</feature>
<evidence type="ECO:0000313" key="11">
    <source>
        <dbReference type="Proteomes" id="UP000214588"/>
    </source>
</evidence>
<dbReference type="Gene3D" id="3.40.50.11540">
    <property type="entry name" value="NADH-ubiquinone oxidoreductase 51kDa subunit"/>
    <property type="match status" value="1"/>
</dbReference>
<protein>
    <recommendedName>
        <fullName evidence="8">Ion-translocating oxidoreductase complex subunit C</fullName>
        <ecNumber evidence="8">7.-.-.-</ecNumber>
    </recommendedName>
    <alternativeName>
        <fullName evidence="8">Rnf electron transport complex subunit C</fullName>
    </alternativeName>
</protein>
<dbReference type="Pfam" id="PF13237">
    <property type="entry name" value="Fer4_10"/>
    <property type="match status" value="1"/>
</dbReference>
<comment type="subcellular location">
    <subcellularLocation>
        <location evidence="8">Cell membrane</location>
        <topology evidence="8">Peripheral membrane protein</topology>
    </subcellularLocation>
</comment>